<comment type="caution">
    <text evidence="1">The sequence shown here is derived from an EMBL/GenBank/DDBJ whole genome shotgun (WGS) entry which is preliminary data.</text>
</comment>
<evidence type="ECO:0000313" key="2">
    <source>
        <dbReference type="Proteomes" id="UP000784294"/>
    </source>
</evidence>
<keyword evidence="2" id="KW-1185">Reference proteome</keyword>
<sequence length="180" mass="19618">MISCSIYSIPNGLVAHILTSPGLESFPSDDLQQELITSAITACPDVLSAFLAHIKPSMVPRDSDNWHSTMKLIYNGLSRRIHERLESALELCSGLTQLVSVVADLCLPNKSIHEHLHEALSFDSAVVIEAANKLMSQLETNMILVITWVNTCPKLAGVGPRWTSSEILAELTALITEVGK</sequence>
<dbReference type="Proteomes" id="UP000784294">
    <property type="component" value="Unassembled WGS sequence"/>
</dbReference>
<organism evidence="1 2">
    <name type="scientific">Protopolystoma xenopodis</name>
    <dbReference type="NCBI Taxonomy" id="117903"/>
    <lineage>
        <taxon>Eukaryota</taxon>
        <taxon>Metazoa</taxon>
        <taxon>Spiralia</taxon>
        <taxon>Lophotrochozoa</taxon>
        <taxon>Platyhelminthes</taxon>
        <taxon>Monogenea</taxon>
        <taxon>Polyopisthocotylea</taxon>
        <taxon>Polystomatidea</taxon>
        <taxon>Polystomatidae</taxon>
        <taxon>Protopolystoma</taxon>
    </lineage>
</organism>
<proteinExistence type="predicted"/>
<dbReference type="EMBL" id="CAAALY010251834">
    <property type="protein sequence ID" value="VEL36279.1"/>
    <property type="molecule type" value="Genomic_DNA"/>
</dbReference>
<protein>
    <submittedName>
        <fullName evidence="1">Uncharacterized protein</fullName>
    </submittedName>
</protein>
<evidence type="ECO:0000313" key="1">
    <source>
        <dbReference type="EMBL" id="VEL36279.1"/>
    </source>
</evidence>
<gene>
    <name evidence="1" type="ORF">PXEA_LOCUS29719</name>
</gene>
<reference evidence="1" key="1">
    <citation type="submission" date="2018-11" db="EMBL/GenBank/DDBJ databases">
        <authorList>
            <consortium name="Pathogen Informatics"/>
        </authorList>
    </citation>
    <scope>NUCLEOTIDE SEQUENCE</scope>
</reference>
<name>A0A448XGI1_9PLAT</name>
<dbReference type="AlphaFoldDB" id="A0A448XGI1"/>
<accession>A0A448XGI1</accession>
<dbReference type="OrthoDB" id="72892at2759"/>